<dbReference type="GO" id="GO:0051301">
    <property type="term" value="P:cell division"/>
    <property type="evidence" value="ECO:0007669"/>
    <property type="project" value="UniProtKB-KW"/>
</dbReference>
<dbReference type="AlphaFoldDB" id="A0A380E1E2"/>
<sequence length="61" mass="7198">MKPEEIEKRLSQKKAFQIEFGRKGTNLTYQDKLKIEKMNLPGISLLPETERFIQMAILHHT</sequence>
<gene>
    <name evidence="1" type="primary">ftsI_4</name>
    <name evidence="1" type="ORF">NCTC5664_02392</name>
</gene>
<accession>A0A380E1E2</accession>
<dbReference type="GO" id="GO:0016757">
    <property type="term" value="F:glycosyltransferase activity"/>
    <property type="evidence" value="ECO:0007669"/>
    <property type="project" value="UniProtKB-KW"/>
</dbReference>
<name>A0A380E1E2_STAAU</name>
<dbReference type="GO" id="GO:0008658">
    <property type="term" value="F:penicillin binding"/>
    <property type="evidence" value="ECO:0007669"/>
    <property type="project" value="InterPro"/>
</dbReference>
<protein>
    <submittedName>
        <fullName evidence="1">Cell division protein FtsI (Peptidoglycan synthetase)</fullName>
        <ecNumber evidence="1">2.4.1.129</ecNumber>
    </submittedName>
</protein>
<organism evidence="1 2">
    <name type="scientific">Staphylococcus aureus</name>
    <dbReference type="NCBI Taxonomy" id="1280"/>
    <lineage>
        <taxon>Bacteria</taxon>
        <taxon>Bacillati</taxon>
        <taxon>Bacillota</taxon>
        <taxon>Bacilli</taxon>
        <taxon>Bacillales</taxon>
        <taxon>Staphylococcaceae</taxon>
        <taxon>Staphylococcus</taxon>
    </lineage>
</organism>
<dbReference type="InterPro" id="IPR036138">
    <property type="entry name" value="PBP_dimer_sf"/>
</dbReference>
<proteinExistence type="predicted"/>
<keyword evidence="1" id="KW-0132">Cell division</keyword>
<evidence type="ECO:0000313" key="2">
    <source>
        <dbReference type="Proteomes" id="UP000254502"/>
    </source>
</evidence>
<dbReference type="EMBL" id="UHAQ01000003">
    <property type="protein sequence ID" value="SUK82647.1"/>
    <property type="molecule type" value="Genomic_DNA"/>
</dbReference>
<dbReference type="Gene3D" id="3.30.70.2110">
    <property type="match status" value="1"/>
</dbReference>
<keyword evidence="1" id="KW-0328">Glycosyltransferase</keyword>
<keyword evidence="1" id="KW-0131">Cell cycle</keyword>
<reference evidence="1 2" key="1">
    <citation type="submission" date="2018-06" db="EMBL/GenBank/DDBJ databases">
        <authorList>
            <consortium name="Pathogen Informatics"/>
            <person name="Doyle S."/>
        </authorList>
    </citation>
    <scope>NUCLEOTIDE SEQUENCE [LARGE SCALE GENOMIC DNA]</scope>
    <source>
        <strain evidence="1 2">NCTC5664</strain>
    </source>
</reference>
<dbReference type="EC" id="2.4.1.129" evidence="1"/>
<evidence type="ECO:0000313" key="1">
    <source>
        <dbReference type="EMBL" id="SUK82647.1"/>
    </source>
</evidence>
<dbReference type="SUPFAM" id="SSF56519">
    <property type="entry name" value="Penicillin binding protein dimerisation domain"/>
    <property type="match status" value="1"/>
</dbReference>
<keyword evidence="1" id="KW-0808">Transferase</keyword>
<dbReference type="Proteomes" id="UP000254502">
    <property type="component" value="Unassembled WGS sequence"/>
</dbReference>